<evidence type="ECO:0000313" key="4">
    <source>
        <dbReference type="Proteomes" id="UP000596660"/>
    </source>
</evidence>
<feature type="coiled-coil region" evidence="1">
    <location>
        <begin position="187"/>
        <end position="235"/>
    </location>
</feature>
<evidence type="ECO:0000256" key="1">
    <source>
        <dbReference type="SAM" id="Coils"/>
    </source>
</evidence>
<evidence type="ECO:0000313" key="3">
    <source>
        <dbReference type="EnsemblPlants" id="AUR62039170-RA:cds"/>
    </source>
</evidence>
<feature type="region of interest" description="Disordered" evidence="2">
    <location>
        <begin position="1"/>
        <end position="22"/>
    </location>
</feature>
<reference evidence="3" key="1">
    <citation type="journal article" date="2017" name="Nature">
        <title>The genome of Chenopodium quinoa.</title>
        <authorList>
            <person name="Jarvis D.E."/>
            <person name="Ho Y.S."/>
            <person name="Lightfoot D.J."/>
            <person name="Schmoeckel S.M."/>
            <person name="Li B."/>
            <person name="Borm T.J.A."/>
            <person name="Ohyanagi H."/>
            <person name="Mineta K."/>
            <person name="Michell C.T."/>
            <person name="Saber N."/>
            <person name="Kharbatia N.M."/>
            <person name="Rupper R.R."/>
            <person name="Sharp A.R."/>
            <person name="Dally N."/>
            <person name="Boughton B.A."/>
            <person name="Woo Y.H."/>
            <person name="Gao G."/>
            <person name="Schijlen E.G.W.M."/>
            <person name="Guo X."/>
            <person name="Momin A.A."/>
            <person name="Negrao S."/>
            <person name="Al-Babili S."/>
            <person name="Gehring C."/>
            <person name="Roessner U."/>
            <person name="Jung C."/>
            <person name="Murphy K."/>
            <person name="Arold S.T."/>
            <person name="Gojobori T."/>
            <person name="van der Linden C.G."/>
            <person name="van Loo E.N."/>
            <person name="Jellen E.N."/>
            <person name="Maughan P.J."/>
            <person name="Tester M."/>
        </authorList>
    </citation>
    <scope>NUCLEOTIDE SEQUENCE [LARGE SCALE GENOMIC DNA]</scope>
    <source>
        <strain evidence="3">cv. PI 614886</strain>
    </source>
</reference>
<proteinExistence type="predicted"/>
<dbReference type="EnsemblPlants" id="AUR62039170-RA">
    <property type="protein sequence ID" value="AUR62039170-RA:cds"/>
    <property type="gene ID" value="AUR62039170"/>
</dbReference>
<keyword evidence="1" id="KW-0175">Coiled coil</keyword>
<keyword evidence="4" id="KW-1185">Reference proteome</keyword>
<name>A0A803N217_CHEQI</name>
<dbReference type="AlphaFoldDB" id="A0A803N217"/>
<dbReference type="Gramene" id="AUR62039170-RA">
    <property type="protein sequence ID" value="AUR62039170-RA:cds"/>
    <property type="gene ID" value="AUR62039170"/>
</dbReference>
<accession>A0A803N217</accession>
<protein>
    <submittedName>
        <fullName evidence="3">Uncharacterized protein</fullName>
    </submittedName>
</protein>
<dbReference type="Proteomes" id="UP000596660">
    <property type="component" value="Unplaced"/>
</dbReference>
<sequence>IGQDLEREDACSHSEPLNSDTLMNVAEEEELDISIGKVGKKEGQFIAESLPYYLLEKSKKASESRAHQKMPHYNGTKSFGRTRQEIRNGGKCSRVDLLLASRTRKSQKAVNATTLENNTLAVNEINKLKEQRDQGLNEKTDEKIIQDVLGKDTHGYLKAYGPGGSITQHLKVKPSRLDLSEEVNEVKKQANQVVEVAKKDAKNARAEAEQAKTEAVQAKKEVEAVRNNVDKKIAENNAVLEKKFSQLLDFLGVGDSYNNDDSGSEGPGPLK</sequence>
<evidence type="ECO:0000256" key="2">
    <source>
        <dbReference type="SAM" id="MobiDB-lite"/>
    </source>
</evidence>
<feature type="compositionally biased region" description="Basic and acidic residues" evidence="2">
    <location>
        <begin position="1"/>
        <end position="12"/>
    </location>
</feature>
<organism evidence="3 4">
    <name type="scientific">Chenopodium quinoa</name>
    <name type="common">Quinoa</name>
    <dbReference type="NCBI Taxonomy" id="63459"/>
    <lineage>
        <taxon>Eukaryota</taxon>
        <taxon>Viridiplantae</taxon>
        <taxon>Streptophyta</taxon>
        <taxon>Embryophyta</taxon>
        <taxon>Tracheophyta</taxon>
        <taxon>Spermatophyta</taxon>
        <taxon>Magnoliopsida</taxon>
        <taxon>eudicotyledons</taxon>
        <taxon>Gunneridae</taxon>
        <taxon>Pentapetalae</taxon>
        <taxon>Caryophyllales</taxon>
        <taxon>Chenopodiaceae</taxon>
        <taxon>Chenopodioideae</taxon>
        <taxon>Atripliceae</taxon>
        <taxon>Chenopodium</taxon>
    </lineage>
</organism>
<reference evidence="3" key="2">
    <citation type="submission" date="2021-03" db="UniProtKB">
        <authorList>
            <consortium name="EnsemblPlants"/>
        </authorList>
    </citation>
    <scope>IDENTIFICATION</scope>
</reference>